<dbReference type="PANTHER" id="PTHR33744:SF1">
    <property type="entry name" value="DNA-BINDING TRANSCRIPTIONAL ACTIVATOR ADER"/>
    <property type="match status" value="1"/>
</dbReference>
<dbReference type="PANTHER" id="PTHR33744">
    <property type="entry name" value="CARBOHYDRATE DIACID REGULATOR"/>
    <property type="match status" value="1"/>
</dbReference>
<dbReference type="InterPro" id="IPR041522">
    <property type="entry name" value="CdaR_GGDEF"/>
</dbReference>
<evidence type="ECO:0000259" key="2">
    <source>
        <dbReference type="Pfam" id="PF07905"/>
    </source>
</evidence>
<dbReference type="InterPro" id="IPR051448">
    <property type="entry name" value="CdaR-like_regulators"/>
</dbReference>
<dbReference type="OrthoDB" id="3170447at2"/>
<dbReference type="Pfam" id="PF13556">
    <property type="entry name" value="HTH_30"/>
    <property type="match status" value="1"/>
</dbReference>
<keyword evidence="6" id="KW-1185">Reference proteome</keyword>
<proteinExistence type="inferred from homology"/>
<dbReference type="InterPro" id="IPR012914">
    <property type="entry name" value="PucR_dom"/>
</dbReference>
<reference evidence="5 6" key="1">
    <citation type="submission" date="2014-03" db="EMBL/GenBank/DDBJ databases">
        <title>Genomics of Bifidobacteria.</title>
        <authorList>
            <person name="Ventura M."/>
            <person name="Milani C."/>
            <person name="Lugli G.A."/>
        </authorList>
    </citation>
    <scope>NUCLEOTIDE SEQUENCE [LARGE SCALE GENOMIC DNA]</scope>
    <source>
        <strain evidence="5 6">DSM 23975</strain>
    </source>
</reference>
<evidence type="ECO:0000313" key="5">
    <source>
        <dbReference type="EMBL" id="KFI88421.1"/>
    </source>
</evidence>
<evidence type="ECO:0000259" key="3">
    <source>
        <dbReference type="Pfam" id="PF13556"/>
    </source>
</evidence>
<dbReference type="Gene3D" id="1.10.10.2840">
    <property type="entry name" value="PucR C-terminal helix-turn-helix domain"/>
    <property type="match status" value="1"/>
</dbReference>
<dbReference type="EMBL" id="JGZK01000001">
    <property type="protein sequence ID" value="KFI88421.1"/>
    <property type="molecule type" value="Genomic_DNA"/>
</dbReference>
<dbReference type="InterPro" id="IPR025736">
    <property type="entry name" value="PucR_C-HTH_dom"/>
</dbReference>
<gene>
    <name evidence="5" type="ORF">BREU_0536</name>
</gene>
<evidence type="ECO:0000259" key="4">
    <source>
        <dbReference type="Pfam" id="PF17853"/>
    </source>
</evidence>
<dbReference type="Proteomes" id="UP000028984">
    <property type="component" value="Unassembled WGS sequence"/>
</dbReference>
<dbReference type="Pfam" id="PF17853">
    <property type="entry name" value="GGDEF_2"/>
    <property type="match status" value="1"/>
</dbReference>
<feature type="domain" description="CdaR GGDEF-like" evidence="4">
    <location>
        <begin position="151"/>
        <end position="303"/>
    </location>
</feature>
<evidence type="ECO:0000256" key="1">
    <source>
        <dbReference type="ARBA" id="ARBA00006754"/>
    </source>
</evidence>
<comment type="similarity">
    <text evidence="1">Belongs to the CdaR family.</text>
</comment>
<name>A0A087CYS1_9BIFI</name>
<dbReference type="RefSeq" id="WP_044089186.1">
    <property type="nucleotide sequence ID" value="NZ_JDUW01000006.1"/>
</dbReference>
<dbReference type="AlphaFoldDB" id="A0A087CYS1"/>
<feature type="domain" description="Purine catabolism PurC-like" evidence="2">
    <location>
        <begin position="11"/>
        <end position="124"/>
    </location>
</feature>
<evidence type="ECO:0000313" key="6">
    <source>
        <dbReference type="Proteomes" id="UP000028984"/>
    </source>
</evidence>
<sequence>MTVRLKELVEQTADQNMVLVAGRGGLDRPVRWVHMVENEEIAGFLEGQEIAFTTGIGLETQEDLYPLVKSAYASGATGVVVNIGPFIHQISPETIRFCDEHDFPLFKVPWSVHMAQIMHSFSLAITMSEKHSMELAAALENAIFHPDREEMYLEYLEQSGFAKDWNYCVTVFSACADTAMMMPAEPMDDGTSAVGAATASVAGNEPGIHLVHGHHDAERVALYSRDIESLITRNQWRVAVVHIEGRLVLVFARYTAEQVEMMVREMIAAIRSQGTTLERTYIGVGKVTKSARCIGKSYNQALKLERLQHLRGRAGEVALYDNSGIDKLLLAVSDHAILEDYYHDSIGPLVEYDRVNGTDLTETLRVYFQFSGSVKETAASMFVHRNTVSYKLNKIEDILGVSLSDFRTREFLSVGLQVREVLDC</sequence>
<accession>A0A087CYS1</accession>
<feature type="domain" description="PucR C-terminal helix-turn-helix" evidence="3">
    <location>
        <begin position="360"/>
        <end position="417"/>
    </location>
</feature>
<organism evidence="5 6">
    <name type="scientific">Bifidobacterium reuteri DSM 23975</name>
    <dbReference type="NCBI Taxonomy" id="1437610"/>
    <lineage>
        <taxon>Bacteria</taxon>
        <taxon>Bacillati</taxon>
        <taxon>Actinomycetota</taxon>
        <taxon>Actinomycetes</taxon>
        <taxon>Bifidobacteriales</taxon>
        <taxon>Bifidobacteriaceae</taxon>
        <taxon>Bifidobacterium</taxon>
    </lineage>
</organism>
<dbReference type="Pfam" id="PF07905">
    <property type="entry name" value="PucR"/>
    <property type="match status" value="1"/>
</dbReference>
<dbReference type="InterPro" id="IPR042070">
    <property type="entry name" value="PucR_C-HTH_sf"/>
</dbReference>
<comment type="caution">
    <text evidence="5">The sequence shown here is derived from an EMBL/GenBank/DDBJ whole genome shotgun (WGS) entry which is preliminary data.</text>
</comment>
<dbReference type="STRING" id="1437610.BREU_0536"/>
<protein>
    <submittedName>
        <fullName evidence="5">PucR family transcriptional regulator</fullName>
    </submittedName>
</protein>
<dbReference type="eggNOG" id="COG2508">
    <property type="taxonomic scope" value="Bacteria"/>
</dbReference>